<evidence type="ECO:0000313" key="3">
    <source>
        <dbReference type="Proteomes" id="UP000823865"/>
    </source>
</evidence>
<dbReference type="EMBL" id="JAHLFU010000262">
    <property type="protein sequence ID" value="MBU3854642.1"/>
    <property type="molecule type" value="Genomic_DNA"/>
</dbReference>
<evidence type="ECO:0000313" key="2">
    <source>
        <dbReference type="EMBL" id="MBU3854642.1"/>
    </source>
</evidence>
<dbReference type="Proteomes" id="UP000823865">
    <property type="component" value="Unassembled WGS sequence"/>
</dbReference>
<organism evidence="2 3">
    <name type="scientific">Candidatus Paraprevotella stercoravium</name>
    <dbReference type="NCBI Taxonomy" id="2838725"/>
    <lineage>
        <taxon>Bacteria</taxon>
        <taxon>Pseudomonadati</taxon>
        <taxon>Bacteroidota</taxon>
        <taxon>Bacteroidia</taxon>
        <taxon>Bacteroidales</taxon>
        <taxon>Prevotellaceae</taxon>
        <taxon>Paraprevotella</taxon>
    </lineage>
</organism>
<feature type="region of interest" description="Disordered" evidence="1">
    <location>
        <begin position="128"/>
        <end position="148"/>
    </location>
</feature>
<comment type="caution">
    <text evidence="2">The sequence shown here is derived from an EMBL/GenBank/DDBJ whole genome shotgun (WGS) entry which is preliminary data.</text>
</comment>
<name>A0A9E2LDK7_9BACT</name>
<accession>A0A9E2LDK7</accession>
<gene>
    <name evidence="2" type="ORF">H9789_12670</name>
</gene>
<sequence length="195" mass="20697">MNTEKINSTSDSGQTEKRNSKAGKIVGRSAEVLGAAGLGAAATFTAYGMEKDDVEETVAPVVEPEVEDDGHSEVVEEVFDPNEIMIDDDEVVVVEPNAGGAEPEPEPVAPGPITREDILAINIDDVEVEPTGMPAPDTGDVVEVDDPSDYFLDPYIEPEPTTGELDLIIDDPTNLFADNDMGTGSADYMDDILNA</sequence>
<dbReference type="AlphaFoldDB" id="A0A9E2LDK7"/>
<evidence type="ECO:0000256" key="1">
    <source>
        <dbReference type="SAM" id="MobiDB-lite"/>
    </source>
</evidence>
<feature type="compositionally biased region" description="Polar residues" evidence="1">
    <location>
        <begin position="1"/>
        <end position="13"/>
    </location>
</feature>
<reference evidence="2" key="1">
    <citation type="journal article" date="2021" name="PeerJ">
        <title>Extensive microbial diversity within the chicken gut microbiome revealed by metagenomics and culture.</title>
        <authorList>
            <person name="Gilroy R."/>
            <person name="Ravi A."/>
            <person name="Getino M."/>
            <person name="Pursley I."/>
            <person name="Horton D.L."/>
            <person name="Alikhan N.F."/>
            <person name="Baker D."/>
            <person name="Gharbi K."/>
            <person name="Hall N."/>
            <person name="Watson M."/>
            <person name="Adriaenssens E.M."/>
            <person name="Foster-Nyarko E."/>
            <person name="Jarju S."/>
            <person name="Secka A."/>
            <person name="Antonio M."/>
            <person name="Oren A."/>
            <person name="Chaudhuri R.R."/>
            <person name="La Ragione R."/>
            <person name="Hildebrand F."/>
            <person name="Pallen M.J."/>
        </authorList>
    </citation>
    <scope>NUCLEOTIDE SEQUENCE</scope>
    <source>
        <strain evidence="2">G3-2149</strain>
    </source>
</reference>
<feature type="region of interest" description="Disordered" evidence="1">
    <location>
        <begin position="1"/>
        <end position="24"/>
    </location>
</feature>
<protein>
    <submittedName>
        <fullName evidence="2">Uncharacterized protein</fullName>
    </submittedName>
</protein>
<proteinExistence type="predicted"/>
<reference evidence="2" key="2">
    <citation type="submission" date="2021-04" db="EMBL/GenBank/DDBJ databases">
        <authorList>
            <person name="Gilroy R."/>
        </authorList>
    </citation>
    <scope>NUCLEOTIDE SEQUENCE</scope>
    <source>
        <strain evidence="2">G3-2149</strain>
    </source>
</reference>